<keyword evidence="5 12" id="KW-0540">Nuclease</keyword>
<dbReference type="AlphaFoldDB" id="A0A069CSL5"/>
<comment type="cofactor">
    <cofactor evidence="1">
        <name>[4Fe-4S] cluster</name>
        <dbReference type="ChEBI" id="CHEBI:49883"/>
    </cofactor>
</comment>
<evidence type="ECO:0000259" key="14">
    <source>
        <dbReference type="PROSITE" id="PS51192"/>
    </source>
</evidence>
<gene>
    <name evidence="12 13" type="primary">dinG</name>
    <name evidence="16" type="ORF">WOSG25_021840</name>
</gene>
<dbReference type="PROSITE" id="PS51193">
    <property type="entry name" value="HELICASE_ATP_BIND_2"/>
    <property type="match status" value="1"/>
</dbReference>
<feature type="domain" description="Helicase ATP-binding" evidence="14">
    <location>
        <begin position="273"/>
        <end position="566"/>
    </location>
</feature>
<dbReference type="CDD" id="cd06127">
    <property type="entry name" value="DEDDh"/>
    <property type="match status" value="1"/>
</dbReference>
<dbReference type="InterPro" id="IPR006054">
    <property type="entry name" value="DnaQ"/>
</dbReference>
<keyword evidence="17" id="KW-1185">Reference proteome</keyword>
<evidence type="ECO:0000256" key="7">
    <source>
        <dbReference type="ARBA" id="ARBA00022801"/>
    </source>
</evidence>
<sequence length="937" mass="106177">MMQNKDIYAVVDLETTRTTAQEGRIIQVAIAFVQNNTVINQFSTLVNPQSNIPRNITKLTGITDEMVKSAPTFKDVAITLHAMLVGTIFVAHNVNFDLPFLNLAFERENITPLKNLALDTVQLSQIIWPTAPGYRLSDLTQYLKFEHKRPHQADSDALATAMLLIEILKQVNSLPMVTLQGLVDLPLALVRDTKRVFEKALHINQATPQPLPKQLQVISGLAIRRFSNPTPLSNKNSYVYPAKKANMEQILAPELKYSAQQAKLMNLIYEHYHELNEETTPLVLEAPTGMGKTLGYLLPYAYLANEQGRSVVIATPTINLQHQVVDVVNNELNNILPFDIRGVSLKGKSHFLNLQSFYRALQVDEGSASLQFIKAQILVWLTETLTGDLDDLNLNNASERFLHKLTQSANNPAGSNFYGHEFWERQEIMAQRAQFLVVNHAYLASYARELGRNQKPFLVLDEAQSLPDAVINQSRQTLDFDRWRANTQFAYSTVMADSQHNVGAILKRLPGGNNFQAHLGDNLQALQAAEMLLKKTMYRHFLLSSKTPPTDGRREAAVEVPLLAQYWIDQADTTQAIHQLALQLDDILDDIMSAFSQLKGAFTLEERQTLADFRRLLNAISNAENQLVTFQQILVDFPSASVFWITEISRQEENHIILSGGLLHTFDYFKTRVYPYFEPATLVGATLFTSSKSTYLYDRLNIDRSQSTSFRFPEVFDYAKQAEFIIAKDAPDVNDSRYGAYLAKQIIALTTTVQENTLVLFTSHEMLQHVFSLLQNSHQFAQSNMTVLAQGISGGPQKLLKRMQKEQHLVVLGAASFWEGIDLPDQQVRMVLMTRIPFEQPDSMVQKAEEAVLLSEGKQPFYQNTLPKAVLKLRQGVGRLIRRQDDYGVIVIFDSRMLNKRYGKTLQKMLPKELPQVELNSTEIVDNVREFFVKHHK</sequence>
<dbReference type="GO" id="GO:0003887">
    <property type="term" value="F:DNA-directed DNA polymerase activity"/>
    <property type="evidence" value="ECO:0007669"/>
    <property type="project" value="UniProtKB-KW"/>
</dbReference>
<dbReference type="SUPFAM" id="SSF53098">
    <property type="entry name" value="Ribonuclease H-like"/>
    <property type="match status" value="1"/>
</dbReference>
<comment type="catalytic activity">
    <reaction evidence="11">
        <text>ATP + H2O = ADP + phosphate + H(+)</text>
        <dbReference type="Rhea" id="RHEA:13065"/>
        <dbReference type="ChEBI" id="CHEBI:15377"/>
        <dbReference type="ChEBI" id="CHEBI:15378"/>
        <dbReference type="ChEBI" id="CHEBI:30616"/>
        <dbReference type="ChEBI" id="CHEBI:43474"/>
        <dbReference type="ChEBI" id="CHEBI:456216"/>
        <dbReference type="EC" id="5.6.2.3"/>
    </reaction>
</comment>
<dbReference type="HAMAP" id="MF_02206">
    <property type="entry name" value="DinG_exonucl"/>
    <property type="match status" value="1"/>
</dbReference>
<dbReference type="eggNOG" id="COG2176">
    <property type="taxonomic scope" value="Bacteria"/>
</dbReference>
<dbReference type="EMBL" id="DF820485">
    <property type="protein sequence ID" value="GAK30387.1"/>
    <property type="molecule type" value="Genomic_DNA"/>
</dbReference>
<dbReference type="GO" id="GO:0005524">
    <property type="term" value="F:ATP binding"/>
    <property type="evidence" value="ECO:0007669"/>
    <property type="project" value="UniProtKB-UniRule"/>
</dbReference>
<dbReference type="InterPro" id="IPR012337">
    <property type="entry name" value="RNaseH-like_sf"/>
</dbReference>
<dbReference type="STRING" id="1329250.WOSG25_021840"/>
<dbReference type="Pfam" id="PF00270">
    <property type="entry name" value="DEAD"/>
    <property type="match status" value="1"/>
</dbReference>
<evidence type="ECO:0000256" key="6">
    <source>
        <dbReference type="ARBA" id="ARBA00022741"/>
    </source>
</evidence>
<keyword evidence="10 16" id="KW-0239">DNA-directed DNA polymerase</keyword>
<evidence type="ECO:0000256" key="12">
    <source>
        <dbReference type="HAMAP-Rule" id="MF_02206"/>
    </source>
</evidence>
<keyword evidence="9 12" id="KW-0067">ATP-binding</keyword>
<dbReference type="InterPro" id="IPR014001">
    <property type="entry name" value="Helicase_ATP-bd"/>
</dbReference>
<keyword evidence="3" id="KW-0548">Nucleotidyltransferase</keyword>
<feature type="binding site" evidence="12">
    <location>
        <begin position="286"/>
        <end position="293"/>
    </location>
    <ligand>
        <name>ATP</name>
        <dbReference type="ChEBI" id="CHEBI:30616"/>
    </ligand>
</feature>
<keyword evidence="8 12" id="KW-0269">Exonuclease</keyword>
<dbReference type="GO" id="GO:0008408">
    <property type="term" value="F:3'-5' exonuclease activity"/>
    <property type="evidence" value="ECO:0007669"/>
    <property type="project" value="UniProtKB-UniRule"/>
</dbReference>
<evidence type="ECO:0000259" key="15">
    <source>
        <dbReference type="PROSITE" id="PS51193"/>
    </source>
</evidence>
<evidence type="ECO:0000256" key="8">
    <source>
        <dbReference type="ARBA" id="ARBA00022839"/>
    </source>
</evidence>
<dbReference type="EC" id="3.1.-.-" evidence="12 13"/>
<dbReference type="Proteomes" id="UP000030643">
    <property type="component" value="Unassembled WGS sequence"/>
</dbReference>
<dbReference type="GO" id="GO:0043139">
    <property type="term" value="F:5'-3' DNA helicase activity"/>
    <property type="evidence" value="ECO:0007669"/>
    <property type="project" value="UniProtKB-EC"/>
</dbReference>
<keyword evidence="7 12" id="KW-0378">Hydrolase</keyword>
<evidence type="ECO:0000256" key="10">
    <source>
        <dbReference type="ARBA" id="ARBA00022932"/>
    </source>
</evidence>
<dbReference type="GO" id="GO:0016887">
    <property type="term" value="F:ATP hydrolysis activity"/>
    <property type="evidence" value="ECO:0007669"/>
    <property type="project" value="RHEA"/>
</dbReference>
<evidence type="ECO:0000256" key="3">
    <source>
        <dbReference type="ARBA" id="ARBA00022695"/>
    </source>
</evidence>
<evidence type="ECO:0000256" key="9">
    <source>
        <dbReference type="ARBA" id="ARBA00022840"/>
    </source>
</evidence>
<protein>
    <recommendedName>
        <fullName evidence="12 13">3'-5' exonuclease DinG</fullName>
        <ecNumber evidence="12 13">3.1.-.-</ecNumber>
    </recommendedName>
</protein>
<keyword evidence="4" id="KW-0235">DNA replication</keyword>
<dbReference type="Pfam" id="PF13307">
    <property type="entry name" value="Helicase_C_2"/>
    <property type="match status" value="1"/>
</dbReference>
<dbReference type="Gene3D" id="3.30.420.10">
    <property type="entry name" value="Ribonuclease H-like superfamily/Ribonuclease H"/>
    <property type="match status" value="1"/>
</dbReference>
<dbReference type="InterPro" id="IPR027417">
    <property type="entry name" value="P-loop_NTPase"/>
</dbReference>
<dbReference type="NCBIfam" id="TIGR00573">
    <property type="entry name" value="dnaq"/>
    <property type="match status" value="1"/>
</dbReference>
<name>A0A069CSL5_WEIOS</name>
<dbReference type="PANTHER" id="PTHR11472:SF34">
    <property type="entry name" value="REGULATOR OF TELOMERE ELONGATION HELICASE 1"/>
    <property type="match status" value="1"/>
</dbReference>
<dbReference type="InterPro" id="IPR045028">
    <property type="entry name" value="DinG/Rad3-like"/>
</dbReference>
<dbReference type="SMART" id="SM00487">
    <property type="entry name" value="DEXDc"/>
    <property type="match status" value="1"/>
</dbReference>
<evidence type="ECO:0000256" key="13">
    <source>
        <dbReference type="RuleBase" id="RU364106"/>
    </source>
</evidence>
<dbReference type="PROSITE" id="PS51192">
    <property type="entry name" value="HELICASE_ATP_BIND_1"/>
    <property type="match status" value="1"/>
</dbReference>
<dbReference type="SMART" id="SM00491">
    <property type="entry name" value="HELICc2"/>
    <property type="match status" value="1"/>
</dbReference>
<keyword evidence="2" id="KW-0808">Transferase</keyword>
<evidence type="ECO:0000256" key="5">
    <source>
        <dbReference type="ARBA" id="ARBA00022722"/>
    </source>
</evidence>
<feature type="short sequence motif" description="DEAH box" evidence="12">
    <location>
        <begin position="461"/>
        <end position="464"/>
    </location>
</feature>
<organism evidence="16 17">
    <name type="scientific">Weissella oryzae (strain DSM 25784 / JCM 18191 / LMG 30913 / SG25)</name>
    <dbReference type="NCBI Taxonomy" id="1329250"/>
    <lineage>
        <taxon>Bacteria</taxon>
        <taxon>Bacillati</taxon>
        <taxon>Bacillota</taxon>
        <taxon>Bacilli</taxon>
        <taxon>Lactobacillales</taxon>
        <taxon>Lactobacillaceae</taxon>
        <taxon>Weissella</taxon>
    </lineage>
</organism>
<evidence type="ECO:0000256" key="11">
    <source>
        <dbReference type="ARBA" id="ARBA00048954"/>
    </source>
</evidence>
<feature type="domain" description="Helicase ATP-binding" evidence="15">
    <location>
        <begin position="247"/>
        <end position="543"/>
    </location>
</feature>
<dbReference type="eggNOG" id="COG1199">
    <property type="taxonomic scope" value="Bacteria"/>
</dbReference>
<accession>A0A069CSL5</accession>
<comment type="similarity">
    <text evidence="12 13">Belongs to the helicase family. DinG subfamily. Type 2 sub-subfamily.</text>
</comment>
<dbReference type="PANTHER" id="PTHR11472">
    <property type="entry name" value="DNA REPAIR DEAD HELICASE RAD3/XP-D SUBFAMILY MEMBER"/>
    <property type="match status" value="1"/>
</dbReference>
<dbReference type="FunFam" id="3.30.420.10:FF:000045">
    <property type="entry name" value="3'-5' exonuclease DinG"/>
    <property type="match status" value="1"/>
</dbReference>
<dbReference type="GO" id="GO:0006260">
    <property type="term" value="P:DNA replication"/>
    <property type="evidence" value="ECO:0007669"/>
    <property type="project" value="UniProtKB-KW"/>
</dbReference>
<dbReference type="Gene3D" id="3.40.50.300">
    <property type="entry name" value="P-loop containing nucleotide triphosphate hydrolases"/>
    <property type="match status" value="2"/>
</dbReference>
<keyword evidence="6 12" id="KW-0547">Nucleotide-binding</keyword>
<dbReference type="InterPro" id="IPR006555">
    <property type="entry name" value="ATP-dep_Helicase_C"/>
</dbReference>
<proteinExistence type="inferred from homology"/>
<evidence type="ECO:0000256" key="2">
    <source>
        <dbReference type="ARBA" id="ARBA00022679"/>
    </source>
</evidence>
<dbReference type="InterPro" id="IPR014013">
    <property type="entry name" value="Helic_SF1/SF2_ATP-bd_DinG/Rad3"/>
</dbReference>
<dbReference type="InterPro" id="IPR013520">
    <property type="entry name" value="Ribonucl_H"/>
</dbReference>
<dbReference type="SMART" id="SM00479">
    <property type="entry name" value="EXOIII"/>
    <property type="match status" value="1"/>
</dbReference>
<dbReference type="NCBIfam" id="TIGR01407">
    <property type="entry name" value="dinG_rel"/>
    <property type="match status" value="1"/>
</dbReference>
<dbReference type="InterPro" id="IPR006310">
    <property type="entry name" value="DinG"/>
</dbReference>
<dbReference type="Pfam" id="PF00929">
    <property type="entry name" value="RNase_T"/>
    <property type="match status" value="1"/>
</dbReference>
<evidence type="ECO:0000313" key="17">
    <source>
        <dbReference type="Proteomes" id="UP000030643"/>
    </source>
</evidence>
<comment type="function">
    <text evidence="12 13">3'-5' exonuclease.</text>
</comment>
<evidence type="ECO:0000256" key="4">
    <source>
        <dbReference type="ARBA" id="ARBA00022705"/>
    </source>
</evidence>
<evidence type="ECO:0000256" key="1">
    <source>
        <dbReference type="ARBA" id="ARBA00001966"/>
    </source>
</evidence>
<dbReference type="InterPro" id="IPR036397">
    <property type="entry name" value="RNaseH_sf"/>
</dbReference>
<dbReference type="InterPro" id="IPR011545">
    <property type="entry name" value="DEAD/DEAH_box_helicase_dom"/>
</dbReference>
<evidence type="ECO:0000313" key="16">
    <source>
        <dbReference type="EMBL" id="GAK30387.1"/>
    </source>
</evidence>
<reference evidence="17" key="1">
    <citation type="journal article" date="2014" name="Genome Announc.">
        <title>Draft genome sequence of Weissella oryzae SG25T, isolated from fermented rice grains.</title>
        <authorList>
            <person name="Tanizawa Y."/>
            <person name="Fujisawa T."/>
            <person name="Mochizuki T."/>
            <person name="Kaminuma E."/>
            <person name="Suzuki Y."/>
            <person name="Nakamura Y."/>
            <person name="Tohno M."/>
        </authorList>
    </citation>
    <scope>NUCLEOTIDE SEQUENCE [LARGE SCALE GENOMIC DNA]</scope>
    <source>
        <strain evidence="17">DSM 25784 / JCM 18191 / LMG 30913 / SG25</strain>
    </source>
</reference>
<dbReference type="GO" id="GO:0003677">
    <property type="term" value="F:DNA binding"/>
    <property type="evidence" value="ECO:0007669"/>
    <property type="project" value="InterPro"/>
</dbReference>
<dbReference type="SUPFAM" id="SSF52540">
    <property type="entry name" value="P-loop containing nucleoside triphosphate hydrolases"/>
    <property type="match status" value="1"/>
</dbReference>